<proteinExistence type="predicted"/>
<organism evidence="1 2">
    <name type="scientific">Clostridium beijerinckii</name>
    <name type="common">Clostridium MP</name>
    <dbReference type="NCBI Taxonomy" id="1520"/>
    <lineage>
        <taxon>Bacteria</taxon>
        <taxon>Bacillati</taxon>
        <taxon>Bacillota</taxon>
        <taxon>Clostridia</taxon>
        <taxon>Eubacteriales</taxon>
        <taxon>Clostridiaceae</taxon>
        <taxon>Clostridium</taxon>
    </lineage>
</organism>
<evidence type="ECO:0000313" key="1">
    <source>
        <dbReference type="EMBL" id="NSB15134.1"/>
    </source>
</evidence>
<dbReference type="Proteomes" id="UP000822184">
    <property type="component" value="Unassembled WGS sequence"/>
</dbReference>
<comment type="caution">
    <text evidence="1">The sequence shown here is derived from an EMBL/GenBank/DDBJ whole genome shotgun (WGS) entry which is preliminary data.</text>
</comment>
<reference evidence="1" key="1">
    <citation type="submission" date="2020-06" db="EMBL/GenBank/DDBJ databases">
        <title>Genomic insights into acetone-butanol-ethanol (ABE) fermentation by sequencing solventogenic clostridia strains.</title>
        <authorList>
            <person name="Brown S."/>
        </authorList>
    </citation>
    <scope>NUCLEOTIDE SEQUENCE</scope>
    <source>
        <strain evidence="1">DJ123</strain>
    </source>
</reference>
<name>A0AAE5LQV3_CLOBE</name>
<sequence length="44" mass="5218">MGCINIKRIWSDETMIELEFSANNANIYSQLNFFVTENELLEIY</sequence>
<protein>
    <submittedName>
        <fullName evidence="1">Uncharacterized protein</fullName>
    </submittedName>
</protein>
<dbReference type="GeneID" id="79396728"/>
<dbReference type="EMBL" id="JABTDW010000001">
    <property type="protein sequence ID" value="NSB15134.1"/>
    <property type="molecule type" value="Genomic_DNA"/>
</dbReference>
<gene>
    <name evidence="1" type="ORF">BCD95_003393</name>
</gene>
<dbReference type="RefSeq" id="WP_009168799.1">
    <property type="nucleotide sequence ID" value="NZ_BKAK01000231.1"/>
</dbReference>
<dbReference type="AlphaFoldDB" id="A0AAE5LQV3"/>
<evidence type="ECO:0000313" key="2">
    <source>
        <dbReference type="Proteomes" id="UP000822184"/>
    </source>
</evidence>
<accession>A0AAE5LQV3</accession>